<dbReference type="GO" id="GO:0071949">
    <property type="term" value="F:FAD binding"/>
    <property type="evidence" value="ECO:0007669"/>
    <property type="project" value="InterPro"/>
</dbReference>
<dbReference type="PROSITE" id="PS51387">
    <property type="entry name" value="FAD_PCMH"/>
    <property type="match status" value="1"/>
</dbReference>
<gene>
    <name evidence="7" type="ORF">SAMN05216223_12516</name>
</gene>
<dbReference type="Gene3D" id="3.40.462.20">
    <property type="match status" value="1"/>
</dbReference>
<feature type="domain" description="FAD-binding PCMH-type" evidence="6">
    <location>
        <begin position="49"/>
        <end position="218"/>
    </location>
</feature>
<dbReference type="OrthoDB" id="9775082at2"/>
<evidence type="ECO:0000256" key="2">
    <source>
        <dbReference type="ARBA" id="ARBA00005466"/>
    </source>
</evidence>
<dbReference type="PROSITE" id="PS00862">
    <property type="entry name" value="OX2_COVAL_FAD"/>
    <property type="match status" value="1"/>
</dbReference>
<keyword evidence="4" id="KW-0274">FAD</keyword>
<dbReference type="Gene3D" id="3.30.43.10">
    <property type="entry name" value="Uridine Diphospho-n-acetylenolpyruvylglucosamine Reductase, domain 2"/>
    <property type="match status" value="1"/>
</dbReference>
<keyword evidence="8" id="KW-1185">Reference proteome</keyword>
<dbReference type="InterPro" id="IPR006094">
    <property type="entry name" value="Oxid_FAD_bind_N"/>
</dbReference>
<dbReference type="Gene3D" id="3.30.465.10">
    <property type="match status" value="1"/>
</dbReference>
<dbReference type="InterPro" id="IPR050416">
    <property type="entry name" value="FAD-linked_Oxidoreductase"/>
</dbReference>
<dbReference type="InterPro" id="IPR012951">
    <property type="entry name" value="BBE"/>
</dbReference>
<keyword evidence="3" id="KW-0285">Flavoprotein</keyword>
<dbReference type="Pfam" id="PF01565">
    <property type="entry name" value="FAD_binding_4"/>
    <property type="match status" value="1"/>
</dbReference>
<dbReference type="PANTHER" id="PTHR42973:SF39">
    <property type="entry name" value="FAD-BINDING PCMH-TYPE DOMAIN-CONTAINING PROTEIN"/>
    <property type="match status" value="1"/>
</dbReference>
<name>A0A1H6E2S2_9ACTN</name>
<dbReference type="InterPro" id="IPR016169">
    <property type="entry name" value="FAD-bd_PCMH_sub2"/>
</dbReference>
<dbReference type="InterPro" id="IPR016167">
    <property type="entry name" value="FAD-bd_PCMH_sub1"/>
</dbReference>
<evidence type="ECO:0000313" key="7">
    <source>
        <dbReference type="EMBL" id="SEG92018.1"/>
    </source>
</evidence>
<organism evidence="7 8">
    <name type="scientific">Actinacidiphila yanglinensis</name>
    <dbReference type="NCBI Taxonomy" id="310779"/>
    <lineage>
        <taxon>Bacteria</taxon>
        <taxon>Bacillati</taxon>
        <taxon>Actinomycetota</taxon>
        <taxon>Actinomycetes</taxon>
        <taxon>Kitasatosporales</taxon>
        <taxon>Streptomycetaceae</taxon>
        <taxon>Actinacidiphila</taxon>
    </lineage>
</organism>
<dbReference type="AlphaFoldDB" id="A0A1H6E2S2"/>
<protein>
    <submittedName>
        <fullName evidence="7">FAD/FMN-containing dehydrogenase</fullName>
    </submittedName>
</protein>
<dbReference type="InterPro" id="IPR036318">
    <property type="entry name" value="FAD-bd_PCMH-like_sf"/>
</dbReference>
<evidence type="ECO:0000256" key="4">
    <source>
        <dbReference type="ARBA" id="ARBA00022827"/>
    </source>
</evidence>
<evidence type="ECO:0000313" key="8">
    <source>
        <dbReference type="Proteomes" id="UP000236754"/>
    </source>
</evidence>
<reference evidence="7 8" key="1">
    <citation type="submission" date="2016-10" db="EMBL/GenBank/DDBJ databases">
        <authorList>
            <person name="de Groot N.N."/>
        </authorList>
    </citation>
    <scope>NUCLEOTIDE SEQUENCE [LARGE SCALE GENOMIC DNA]</scope>
    <source>
        <strain evidence="7 8">CGMCC 4.2023</strain>
    </source>
</reference>
<dbReference type="InterPro" id="IPR006093">
    <property type="entry name" value="Oxy_OxRdtase_FAD_BS"/>
</dbReference>
<accession>A0A1H6E2S2</accession>
<dbReference type="GO" id="GO:0016491">
    <property type="term" value="F:oxidoreductase activity"/>
    <property type="evidence" value="ECO:0007669"/>
    <property type="project" value="UniProtKB-KW"/>
</dbReference>
<dbReference type="RefSeq" id="WP_103890224.1">
    <property type="nucleotide sequence ID" value="NZ_FNVU01000025.1"/>
</dbReference>
<dbReference type="Proteomes" id="UP000236754">
    <property type="component" value="Unassembled WGS sequence"/>
</dbReference>
<dbReference type="PANTHER" id="PTHR42973">
    <property type="entry name" value="BINDING OXIDOREDUCTASE, PUTATIVE (AFU_ORTHOLOGUE AFUA_1G17690)-RELATED"/>
    <property type="match status" value="1"/>
</dbReference>
<dbReference type="SUPFAM" id="SSF56176">
    <property type="entry name" value="FAD-binding/transporter-associated domain-like"/>
    <property type="match status" value="1"/>
</dbReference>
<comment type="cofactor">
    <cofactor evidence="1">
        <name>FAD</name>
        <dbReference type="ChEBI" id="CHEBI:57692"/>
    </cofactor>
</comment>
<keyword evidence="5" id="KW-0560">Oxidoreductase</keyword>
<comment type="similarity">
    <text evidence="2">Belongs to the oxygen-dependent FAD-linked oxidoreductase family.</text>
</comment>
<proteinExistence type="inferred from homology"/>
<evidence type="ECO:0000256" key="3">
    <source>
        <dbReference type="ARBA" id="ARBA00022630"/>
    </source>
</evidence>
<dbReference type="InterPro" id="IPR016166">
    <property type="entry name" value="FAD-bd_PCMH"/>
</dbReference>
<sequence>MSGKDTGPDQAGLPAREAPTALVREVGGPVLVPGSEAYDAECATFNLNSCLRPALVVGATGPADVRAAVAFAAREGMPVAVKSTGHQVLSPAHGGLLVTTGRMRGLSVDARTRTARVAAGLRWSEVLPRTAALGLAPIVGSAPEVGVVGYTLGGGQSPLLGRTLGYAADHVRAMDVVTARGESLRVTPTSAPDLYGALLGGKGNFGVVTAIEFGLFPVTRFYGGGIHFRGEYLPELLEAWRGWLPDVPEEMTSSLAVQRLPDTPALPAPLRGAFVAHLRIGYPGPAAEGERLLAPLRAVAAPLLDTVGERPFTSIGAIHQDPVTPSHYLDRTVCLAELTDKAADTLLALAGPGSGCRLANVEIRALGGALDRAPEFPNAIPTRGVPFMVFALGRGGPDRAETLRAELAGLVDALAPWAVERNMVNFMSADDAPGAADVAAVFGPERHARLAEVKRRHDPSNLFRFHHNVRPA</sequence>
<dbReference type="EMBL" id="FNVU01000025">
    <property type="protein sequence ID" value="SEG92018.1"/>
    <property type="molecule type" value="Genomic_DNA"/>
</dbReference>
<evidence type="ECO:0000256" key="5">
    <source>
        <dbReference type="ARBA" id="ARBA00023002"/>
    </source>
</evidence>
<dbReference type="Pfam" id="PF08031">
    <property type="entry name" value="BBE"/>
    <property type="match status" value="1"/>
</dbReference>
<evidence type="ECO:0000256" key="1">
    <source>
        <dbReference type="ARBA" id="ARBA00001974"/>
    </source>
</evidence>
<evidence type="ECO:0000259" key="6">
    <source>
        <dbReference type="PROSITE" id="PS51387"/>
    </source>
</evidence>